<dbReference type="Gene3D" id="1.10.630.10">
    <property type="entry name" value="Cytochrome P450"/>
    <property type="match status" value="1"/>
</dbReference>
<keyword evidence="3" id="KW-1185">Reference proteome</keyword>
<dbReference type="Pfam" id="PF00067">
    <property type="entry name" value="p450"/>
    <property type="match status" value="1"/>
</dbReference>
<dbReference type="GO" id="GO:0020037">
    <property type="term" value="F:heme binding"/>
    <property type="evidence" value="ECO:0007669"/>
    <property type="project" value="InterPro"/>
</dbReference>
<dbReference type="GO" id="GO:0016705">
    <property type="term" value="F:oxidoreductase activity, acting on paired donors, with incorporation or reduction of molecular oxygen"/>
    <property type="evidence" value="ECO:0007669"/>
    <property type="project" value="InterPro"/>
</dbReference>
<dbReference type="PANTHER" id="PTHR47582:SF1">
    <property type="entry name" value="P450, PUTATIVE (EUROFUNG)-RELATED"/>
    <property type="match status" value="1"/>
</dbReference>
<dbReference type="PANTHER" id="PTHR47582">
    <property type="entry name" value="P450, PUTATIVE (EUROFUNG)-RELATED"/>
    <property type="match status" value="1"/>
</dbReference>
<feature type="transmembrane region" description="Helical" evidence="1">
    <location>
        <begin position="21"/>
        <end position="44"/>
    </location>
</feature>
<dbReference type="Proteomes" id="UP000076552">
    <property type="component" value="Unassembled WGS sequence"/>
</dbReference>
<dbReference type="GO" id="GO:0004497">
    <property type="term" value="F:monooxygenase activity"/>
    <property type="evidence" value="ECO:0007669"/>
    <property type="project" value="InterPro"/>
</dbReference>
<dbReference type="AlphaFoldDB" id="A0A161V5P8"/>
<accession>A0A161V5P8</accession>
<sequence>LHFSPAILVVHLDRLKMELPALAGTIFAIVVVGCYLLESCFFLSKDPQEPEYFRPQVPLIGHFLGLNKYGAGRYFTKIGAQTRTKIFSAPIFNFKFYVIAERKFIASIQRNAKTISFVPFAVKATQNLSGATEKAAKLQDHLEGGPEAKEFDRIQRTTLAAGSDLDELSYVATQVKVDVIERLVFDAAKSPDSATQIDLFAWVKHAVAISSTEGMFGPLNPFKNPDHEADFWYAKTNALKFCDKAHILLGGGFIANLFAKEAVQARERNGQRYEEYIRLGGLEKASGLIKGRSRIMAENGVSQRDIARINVGFDLAMLANYVPTTWWAVFEIFSRPWLVEEIRKEVSKAVKKQENGDFTLDMSVIKSSSPLLLSSIQEAQRLHIIHAQIREVLRDTNITVGDTPHLLKKGNYVQINSIPILRSEETWGADATSFDAYRFIKMKRKADVPGVATPGDLPPHSFPVWGVAPHICPARWFATGGAMALIALMALKLDIEATPDFKAEGPAGREWRMPKVEGIFVALLSPGEPVPVVVRPRKGFEGKCSIETGTPGTRLQLSVG</sequence>
<keyword evidence="1" id="KW-0472">Membrane</keyword>
<dbReference type="GO" id="GO:0005506">
    <property type="term" value="F:iron ion binding"/>
    <property type="evidence" value="ECO:0007669"/>
    <property type="project" value="InterPro"/>
</dbReference>
<proteinExistence type="predicted"/>
<dbReference type="InterPro" id="IPR001128">
    <property type="entry name" value="Cyt_P450"/>
</dbReference>
<dbReference type="InterPro" id="IPR053007">
    <property type="entry name" value="CYP450_monoxygenase_sec-met"/>
</dbReference>
<feature type="non-terminal residue" evidence="2">
    <location>
        <position position="1"/>
    </location>
</feature>
<organism evidence="2 3">
    <name type="scientific">Colletotrichum tofieldiae</name>
    <dbReference type="NCBI Taxonomy" id="708197"/>
    <lineage>
        <taxon>Eukaryota</taxon>
        <taxon>Fungi</taxon>
        <taxon>Dikarya</taxon>
        <taxon>Ascomycota</taxon>
        <taxon>Pezizomycotina</taxon>
        <taxon>Sordariomycetes</taxon>
        <taxon>Hypocreomycetidae</taxon>
        <taxon>Glomerellales</taxon>
        <taxon>Glomerellaceae</taxon>
        <taxon>Colletotrichum</taxon>
        <taxon>Colletotrichum spaethianum species complex</taxon>
    </lineage>
</organism>
<keyword evidence="1" id="KW-1133">Transmembrane helix</keyword>
<reference evidence="2 3" key="1">
    <citation type="submission" date="2015-06" db="EMBL/GenBank/DDBJ databases">
        <title>Survival trade-offs in plant roots during colonization by closely related pathogenic and mutualistic fungi.</title>
        <authorList>
            <person name="Hacquard S."/>
            <person name="Kracher B."/>
            <person name="Hiruma K."/>
            <person name="Weinman A."/>
            <person name="Muench P."/>
            <person name="Garrido Oter R."/>
            <person name="Ver Loren van Themaat E."/>
            <person name="Dallerey J.-F."/>
            <person name="Damm U."/>
            <person name="Henrissat B."/>
            <person name="Lespinet O."/>
            <person name="Thon M."/>
            <person name="Kemen E."/>
            <person name="McHardy A.C."/>
            <person name="Schulze-Lefert P."/>
            <person name="O'Connell R.J."/>
        </authorList>
    </citation>
    <scope>NUCLEOTIDE SEQUENCE [LARGE SCALE GENOMIC DNA]</scope>
    <source>
        <strain evidence="2 3">0861</strain>
    </source>
</reference>
<dbReference type="InterPro" id="IPR036396">
    <property type="entry name" value="Cyt_P450_sf"/>
</dbReference>
<dbReference type="EMBL" id="LFIV01000008">
    <property type="protein sequence ID" value="KZL77401.1"/>
    <property type="molecule type" value="Genomic_DNA"/>
</dbReference>
<evidence type="ECO:0000256" key="1">
    <source>
        <dbReference type="SAM" id="Phobius"/>
    </source>
</evidence>
<evidence type="ECO:0000313" key="2">
    <source>
        <dbReference type="EMBL" id="KZL77401.1"/>
    </source>
</evidence>
<comment type="caution">
    <text evidence="2">The sequence shown here is derived from an EMBL/GenBank/DDBJ whole genome shotgun (WGS) entry which is preliminary data.</text>
</comment>
<gene>
    <name evidence="2" type="ORF">CT0861_03123</name>
</gene>
<protein>
    <submittedName>
        <fullName evidence="2">Cytochrome P450</fullName>
    </submittedName>
</protein>
<name>A0A161V5P8_9PEZI</name>
<keyword evidence="1" id="KW-0812">Transmembrane</keyword>
<evidence type="ECO:0000313" key="3">
    <source>
        <dbReference type="Proteomes" id="UP000076552"/>
    </source>
</evidence>
<dbReference type="SUPFAM" id="SSF48264">
    <property type="entry name" value="Cytochrome P450"/>
    <property type="match status" value="1"/>
</dbReference>
<dbReference type="STRING" id="708197.A0A161V5P8"/>
<dbReference type="CDD" id="cd11040">
    <property type="entry name" value="CYP7_CYP8-like"/>
    <property type="match status" value="1"/>
</dbReference>